<dbReference type="Proteomes" id="UP000006462">
    <property type="component" value="Unassembled WGS sequence"/>
</dbReference>
<proteinExistence type="predicted"/>
<organism evidence="1 2">
    <name type="scientific">Pyramidobacter piscolens W5455</name>
    <dbReference type="NCBI Taxonomy" id="352165"/>
    <lineage>
        <taxon>Bacteria</taxon>
        <taxon>Thermotogati</taxon>
        <taxon>Synergistota</taxon>
        <taxon>Synergistia</taxon>
        <taxon>Synergistales</taxon>
        <taxon>Dethiosulfovibrionaceae</taxon>
        <taxon>Pyramidobacter</taxon>
    </lineage>
</organism>
<gene>
    <name evidence="1" type="ORF">HMPREF7215_1412</name>
</gene>
<protein>
    <submittedName>
        <fullName evidence="1">Uncharacterized protein</fullName>
    </submittedName>
</protein>
<evidence type="ECO:0000313" key="2">
    <source>
        <dbReference type="Proteomes" id="UP000006462"/>
    </source>
</evidence>
<evidence type="ECO:0000313" key="1">
    <source>
        <dbReference type="EMBL" id="EFB90018.1"/>
    </source>
</evidence>
<dbReference type="EMBL" id="ADFP01000099">
    <property type="protein sequence ID" value="EFB90018.1"/>
    <property type="molecule type" value="Genomic_DNA"/>
</dbReference>
<reference evidence="1 2" key="1">
    <citation type="submission" date="2009-12" db="EMBL/GenBank/DDBJ databases">
        <authorList>
            <person name="Shrivastava S."/>
            <person name="Madupu R."/>
            <person name="Durkin A.S."/>
            <person name="Torralba M."/>
            <person name="Methe B."/>
            <person name="Sutton G.G."/>
            <person name="Strausberg R.L."/>
            <person name="Nelson K.E."/>
        </authorList>
    </citation>
    <scope>NUCLEOTIDE SEQUENCE [LARGE SCALE GENOMIC DNA]</scope>
    <source>
        <strain evidence="1 2">W5455</strain>
    </source>
</reference>
<keyword evidence="2" id="KW-1185">Reference proteome</keyword>
<comment type="caution">
    <text evidence="1">The sequence shown here is derived from an EMBL/GenBank/DDBJ whole genome shotgun (WGS) entry which is preliminary data.</text>
</comment>
<accession>A0ABP2HRT1</accession>
<sequence length="90" mass="10405">MKISKQRSLVKPDAAAPLVLRPGTDVSKLLSPENLRVIAERLSTIKPTYTHYFVDNVPLLWIVFASWFQKSPWSQRSDRVFHMPRASRRA</sequence>
<name>A0ABP2HRT1_9BACT</name>